<dbReference type="PANTHER" id="PTHR45528:SF1">
    <property type="entry name" value="SENSOR HISTIDINE KINASE CPXA"/>
    <property type="match status" value="1"/>
</dbReference>
<dbReference type="Gene3D" id="1.10.287.130">
    <property type="match status" value="1"/>
</dbReference>
<dbReference type="PANTHER" id="PTHR45528">
    <property type="entry name" value="SENSOR HISTIDINE KINASE CPXA"/>
    <property type="match status" value="1"/>
</dbReference>
<evidence type="ECO:0000256" key="9">
    <source>
        <dbReference type="ARBA" id="ARBA00022777"/>
    </source>
</evidence>
<keyword evidence="8" id="KW-0547">Nucleotide-binding</keyword>
<keyword evidence="6" id="KW-0808">Transferase</keyword>
<evidence type="ECO:0000259" key="14">
    <source>
        <dbReference type="PROSITE" id="PS50885"/>
    </source>
</evidence>
<evidence type="ECO:0000256" key="7">
    <source>
        <dbReference type="ARBA" id="ARBA00022692"/>
    </source>
</evidence>
<dbReference type="InterPro" id="IPR003661">
    <property type="entry name" value="HisK_dim/P_dom"/>
</dbReference>
<protein>
    <recommendedName>
        <fullName evidence="3">histidine kinase</fullName>
        <ecNumber evidence="3">2.7.13.3</ecNumber>
    </recommendedName>
</protein>
<evidence type="ECO:0000256" key="10">
    <source>
        <dbReference type="ARBA" id="ARBA00022840"/>
    </source>
</evidence>
<evidence type="ECO:0000256" key="6">
    <source>
        <dbReference type="ARBA" id="ARBA00022679"/>
    </source>
</evidence>
<dbReference type="RefSeq" id="WP_094265329.1">
    <property type="nucleotide sequence ID" value="NZ_NOWF01000009.1"/>
</dbReference>
<evidence type="ECO:0000256" key="12">
    <source>
        <dbReference type="ARBA" id="ARBA00023012"/>
    </source>
</evidence>
<dbReference type="AlphaFoldDB" id="A0A235B577"/>
<comment type="caution">
    <text evidence="15">The sequence shown here is derived from an EMBL/GenBank/DDBJ whole genome shotgun (WGS) entry which is preliminary data.</text>
</comment>
<evidence type="ECO:0000256" key="2">
    <source>
        <dbReference type="ARBA" id="ARBA00004651"/>
    </source>
</evidence>
<keyword evidence="16" id="KW-1185">Reference proteome</keyword>
<dbReference type="SMART" id="SM00388">
    <property type="entry name" value="HisKA"/>
    <property type="match status" value="1"/>
</dbReference>
<dbReference type="SMART" id="SM00304">
    <property type="entry name" value="HAMP"/>
    <property type="match status" value="1"/>
</dbReference>
<keyword evidence="4" id="KW-1003">Cell membrane</keyword>
<dbReference type="PROSITE" id="PS50885">
    <property type="entry name" value="HAMP"/>
    <property type="match status" value="1"/>
</dbReference>
<dbReference type="Pfam" id="PF00512">
    <property type="entry name" value="HisKA"/>
    <property type="match status" value="1"/>
</dbReference>
<dbReference type="GO" id="GO:0005524">
    <property type="term" value="F:ATP binding"/>
    <property type="evidence" value="ECO:0007669"/>
    <property type="project" value="UniProtKB-KW"/>
</dbReference>
<dbReference type="CDD" id="cd06225">
    <property type="entry name" value="HAMP"/>
    <property type="match status" value="1"/>
</dbReference>
<dbReference type="CDD" id="cd00082">
    <property type="entry name" value="HisKA"/>
    <property type="match status" value="1"/>
</dbReference>
<evidence type="ECO:0000256" key="13">
    <source>
        <dbReference type="ARBA" id="ARBA00023136"/>
    </source>
</evidence>
<evidence type="ECO:0000256" key="3">
    <source>
        <dbReference type="ARBA" id="ARBA00012438"/>
    </source>
</evidence>
<dbReference type="SUPFAM" id="SSF158472">
    <property type="entry name" value="HAMP domain-like"/>
    <property type="match status" value="1"/>
</dbReference>
<comment type="subcellular location">
    <subcellularLocation>
        <location evidence="2">Cell membrane</location>
        <topology evidence="2">Multi-pass membrane protein</topology>
    </subcellularLocation>
</comment>
<comment type="catalytic activity">
    <reaction evidence="1">
        <text>ATP + protein L-histidine = ADP + protein N-phospho-L-histidine.</text>
        <dbReference type="EC" id="2.7.13.3"/>
    </reaction>
</comment>
<keyword evidence="7" id="KW-0812">Transmembrane</keyword>
<evidence type="ECO:0000256" key="8">
    <source>
        <dbReference type="ARBA" id="ARBA00022741"/>
    </source>
</evidence>
<evidence type="ECO:0000256" key="4">
    <source>
        <dbReference type="ARBA" id="ARBA00022475"/>
    </source>
</evidence>
<dbReference type="EMBL" id="NOWF01000009">
    <property type="protein sequence ID" value="OYD06765.1"/>
    <property type="molecule type" value="Genomic_DNA"/>
</dbReference>
<dbReference type="EC" id="2.7.13.3" evidence="3"/>
<dbReference type="SUPFAM" id="SSF47384">
    <property type="entry name" value="Homodimeric domain of signal transducing histidine kinase"/>
    <property type="match status" value="1"/>
</dbReference>
<name>A0A235B577_9BACL</name>
<keyword evidence="13" id="KW-0472">Membrane</keyword>
<keyword evidence="9" id="KW-0418">Kinase</keyword>
<keyword evidence="12" id="KW-0902">Two-component regulatory system</keyword>
<accession>A0A235B577</accession>
<dbReference type="InterPro" id="IPR003660">
    <property type="entry name" value="HAMP_dom"/>
</dbReference>
<keyword evidence="5" id="KW-0597">Phosphoprotein</keyword>
<reference evidence="15 16" key="1">
    <citation type="submission" date="2017-07" db="EMBL/GenBank/DDBJ databases">
        <title>The genome sequence of Paludifilum halophilum highlights mechanisms for microbial adaptation to high salt environemnts.</title>
        <authorList>
            <person name="Belbahri L."/>
        </authorList>
    </citation>
    <scope>NUCLEOTIDE SEQUENCE [LARGE SCALE GENOMIC DNA]</scope>
    <source>
        <strain evidence="15 16">DSM 102817</strain>
    </source>
</reference>
<dbReference type="InterPro" id="IPR036097">
    <property type="entry name" value="HisK_dim/P_sf"/>
</dbReference>
<dbReference type="GO" id="GO:0005886">
    <property type="term" value="C:plasma membrane"/>
    <property type="evidence" value="ECO:0007669"/>
    <property type="project" value="UniProtKB-SubCell"/>
</dbReference>
<evidence type="ECO:0000256" key="1">
    <source>
        <dbReference type="ARBA" id="ARBA00000085"/>
    </source>
</evidence>
<organism evidence="15 16">
    <name type="scientific">Paludifilum halophilum</name>
    <dbReference type="NCBI Taxonomy" id="1642702"/>
    <lineage>
        <taxon>Bacteria</taxon>
        <taxon>Bacillati</taxon>
        <taxon>Bacillota</taxon>
        <taxon>Bacilli</taxon>
        <taxon>Bacillales</taxon>
        <taxon>Thermoactinomycetaceae</taxon>
        <taxon>Paludifilum</taxon>
    </lineage>
</organism>
<dbReference type="OrthoDB" id="9813151at2"/>
<feature type="domain" description="HAMP" evidence="14">
    <location>
        <begin position="6"/>
        <end position="59"/>
    </location>
</feature>
<proteinExistence type="predicted"/>
<dbReference type="GO" id="GO:0000155">
    <property type="term" value="F:phosphorelay sensor kinase activity"/>
    <property type="evidence" value="ECO:0007669"/>
    <property type="project" value="InterPro"/>
</dbReference>
<dbReference type="Proteomes" id="UP000215459">
    <property type="component" value="Unassembled WGS sequence"/>
</dbReference>
<keyword evidence="10" id="KW-0067">ATP-binding</keyword>
<keyword evidence="11" id="KW-1133">Transmembrane helix</keyword>
<evidence type="ECO:0000256" key="5">
    <source>
        <dbReference type="ARBA" id="ARBA00022553"/>
    </source>
</evidence>
<dbReference type="InterPro" id="IPR050398">
    <property type="entry name" value="HssS/ArlS-like"/>
</dbReference>
<sequence length="160" mass="17896">MYFLTKTLSRPVVQVAKAAKQIEEGNYEISLPPEKPQREVNDLVQSFQTMADRLEHLEKLRTELLAGVTHELKTSVTSISGLLRAVKDGVVSNKEADSFVETALEETERLQTMVTDLLELNSFSAKGVPLEVDTHSFYEVVSDPIIISIGSTEQKERFIS</sequence>
<dbReference type="Pfam" id="PF00672">
    <property type="entry name" value="HAMP"/>
    <property type="match status" value="1"/>
</dbReference>
<evidence type="ECO:0000256" key="11">
    <source>
        <dbReference type="ARBA" id="ARBA00022989"/>
    </source>
</evidence>
<gene>
    <name evidence="15" type="ORF">CHM34_14505</name>
</gene>
<evidence type="ECO:0000313" key="15">
    <source>
        <dbReference type="EMBL" id="OYD06765.1"/>
    </source>
</evidence>
<evidence type="ECO:0000313" key="16">
    <source>
        <dbReference type="Proteomes" id="UP000215459"/>
    </source>
</evidence>